<accession>A0A847SQG3</accession>
<sequence>MNIRKTHCNCRVKQRHSAFKATGKQTFPNSIISYIVVHTTGTKPGMLLTDVDALPYHYLVTKGGRLISLKPVQAKDGTIEIALVGGMDKAGNRVDSRSELQNETLFSTLILLSERYPQAKIVGADKVYVYPYANPGFDLSQWIASYIPAVLNAA</sequence>
<dbReference type="AlphaFoldDB" id="A0A847SQG3"/>
<dbReference type="EMBL" id="JABAHZ010000009">
    <property type="protein sequence ID" value="NLR82263.1"/>
    <property type="molecule type" value="Genomic_DNA"/>
</dbReference>
<proteinExistence type="predicted"/>
<protein>
    <recommendedName>
        <fullName evidence="3">N-acetylmuramoyl-L-alanine amidase</fullName>
    </recommendedName>
</protein>
<gene>
    <name evidence="1" type="ORF">HGH91_26845</name>
</gene>
<dbReference type="SUPFAM" id="SSF55846">
    <property type="entry name" value="N-acetylmuramoyl-L-alanine amidase-like"/>
    <property type="match status" value="1"/>
</dbReference>
<dbReference type="GO" id="GO:0008745">
    <property type="term" value="F:N-acetylmuramoyl-L-alanine amidase activity"/>
    <property type="evidence" value="ECO:0007669"/>
    <property type="project" value="InterPro"/>
</dbReference>
<reference evidence="1 2" key="1">
    <citation type="submission" date="2020-04" db="EMBL/GenBank/DDBJ databases">
        <authorList>
            <person name="Yin C."/>
        </authorList>
    </citation>
    <scope>NUCLEOTIDE SEQUENCE [LARGE SCALE GENOMIC DNA]</scope>
    <source>
        <strain evidence="1 2">Ak56</strain>
    </source>
</reference>
<organism evidence="1 2">
    <name type="scientific">Chitinophaga eiseniae</name>
    <dbReference type="NCBI Taxonomy" id="634771"/>
    <lineage>
        <taxon>Bacteria</taxon>
        <taxon>Pseudomonadati</taxon>
        <taxon>Bacteroidota</taxon>
        <taxon>Chitinophagia</taxon>
        <taxon>Chitinophagales</taxon>
        <taxon>Chitinophagaceae</taxon>
        <taxon>Chitinophaga</taxon>
    </lineage>
</organism>
<evidence type="ECO:0008006" key="3">
    <source>
        <dbReference type="Google" id="ProtNLM"/>
    </source>
</evidence>
<dbReference type="Proteomes" id="UP000552864">
    <property type="component" value="Unassembled WGS sequence"/>
</dbReference>
<name>A0A847SQG3_9BACT</name>
<dbReference type="InterPro" id="IPR036505">
    <property type="entry name" value="Amidase/PGRP_sf"/>
</dbReference>
<keyword evidence="2" id="KW-1185">Reference proteome</keyword>
<evidence type="ECO:0000313" key="2">
    <source>
        <dbReference type="Proteomes" id="UP000552864"/>
    </source>
</evidence>
<dbReference type="RefSeq" id="WP_168742192.1">
    <property type="nucleotide sequence ID" value="NZ_JABAHZ010000009.1"/>
</dbReference>
<dbReference type="GO" id="GO:0009253">
    <property type="term" value="P:peptidoglycan catabolic process"/>
    <property type="evidence" value="ECO:0007669"/>
    <property type="project" value="InterPro"/>
</dbReference>
<comment type="caution">
    <text evidence="1">The sequence shown here is derived from an EMBL/GenBank/DDBJ whole genome shotgun (WGS) entry which is preliminary data.</text>
</comment>
<dbReference type="Gene3D" id="3.40.80.10">
    <property type="entry name" value="Peptidoglycan recognition protein-like"/>
    <property type="match status" value="1"/>
</dbReference>
<evidence type="ECO:0000313" key="1">
    <source>
        <dbReference type="EMBL" id="NLR82263.1"/>
    </source>
</evidence>